<dbReference type="GeneTree" id="ENSGT00970000196979"/>
<proteinExistence type="predicted"/>
<name>A0A4W5KW62_9TELE</name>
<reference evidence="2" key="2">
    <citation type="submission" date="2025-08" db="UniProtKB">
        <authorList>
            <consortium name="Ensembl"/>
        </authorList>
    </citation>
    <scope>IDENTIFICATION</scope>
</reference>
<feature type="region of interest" description="Disordered" evidence="1">
    <location>
        <begin position="1"/>
        <end position="21"/>
    </location>
</feature>
<dbReference type="Proteomes" id="UP000314982">
    <property type="component" value="Unassembled WGS sequence"/>
</dbReference>
<accession>A0A4W5KW62</accession>
<dbReference type="STRING" id="62062.ENSHHUP00000021618"/>
<dbReference type="Ensembl" id="ENSHHUT00000022428.1">
    <property type="protein sequence ID" value="ENSHHUP00000021618.1"/>
    <property type="gene ID" value="ENSHHUG00000013538.1"/>
</dbReference>
<feature type="compositionally biased region" description="Gly residues" evidence="1">
    <location>
        <begin position="63"/>
        <end position="74"/>
    </location>
</feature>
<keyword evidence="3" id="KW-1185">Reference proteome</keyword>
<organism evidence="2 3">
    <name type="scientific">Hucho hucho</name>
    <name type="common">huchen</name>
    <dbReference type="NCBI Taxonomy" id="62062"/>
    <lineage>
        <taxon>Eukaryota</taxon>
        <taxon>Metazoa</taxon>
        <taxon>Chordata</taxon>
        <taxon>Craniata</taxon>
        <taxon>Vertebrata</taxon>
        <taxon>Euteleostomi</taxon>
        <taxon>Actinopterygii</taxon>
        <taxon>Neopterygii</taxon>
        <taxon>Teleostei</taxon>
        <taxon>Protacanthopterygii</taxon>
        <taxon>Salmoniformes</taxon>
        <taxon>Salmonidae</taxon>
        <taxon>Salmoninae</taxon>
        <taxon>Hucho</taxon>
    </lineage>
</organism>
<dbReference type="AlphaFoldDB" id="A0A4W5KW62"/>
<feature type="region of interest" description="Disordered" evidence="1">
    <location>
        <begin position="54"/>
        <end position="75"/>
    </location>
</feature>
<evidence type="ECO:0000313" key="2">
    <source>
        <dbReference type="Ensembl" id="ENSHHUP00000021618.1"/>
    </source>
</evidence>
<reference evidence="3" key="1">
    <citation type="submission" date="2018-06" db="EMBL/GenBank/DDBJ databases">
        <title>Genome assembly of Danube salmon.</title>
        <authorList>
            <person name="Macqueen D.J."/>
            <person name="Gundappa M.K."/>
        </authorList>
    </citation>
    <scope>NUCLEOTIDE SEQUENCE [LARGE SCALE GENOMIC DNA]</scope>
</reference>
<sequence length="158" mass="17403">MAFWVNAASTTTPEPSRRNAQVHTHTYTHTNNHTHSYSSLSCCLLCPVENPGQTTGPVHNGRSSGGGGTRGSARGGVMIRKRRPNLIDAPDDSFFVVSRETRRARRLLSRSQLRRACRQPCEQITLRKASQALAQGPLLAPPHPHPSLRMRGPIVIHD</sequence>
<protein>
    <submittedName>
        <fullName evidence="2">Uncharacterized protein</fullName>
    </submittedName>
</protein>
<feature type="compositionally biased region" description="Polar residues" evidence="1">
    <location>
        <begin position="7"/>
        <end position="21"/>
    </location>
</feature>
<evidence type="ECO:0000256" key="1">
    <source>
        <dbReference type="SAM" id="MobiDB-lite"/>
    </source>
</evidence>
<reference evidence="2" key="3">
    <citation type="submission" date="2025-09" db="UniProtKB">
        <authorList>
            <consortium name="Ensembl"/>
        </authorList>
    </citation>
    <scope>IDENTIFICATION</scope>
</reference>
<evidence type="ECO:0000313" key="3">
    <source>
        <dbReference type="Proteomes" id="UP000314982"/>
    </source>
</evidence>